<organism evidence="9 10">
    <name type="scientific">Lophium mytilinum</name>
    <dbReference type="NCBI Taxonomy" id="390894"/>
    <lineage>
        <taxon>Eukaryota</taxon>
        <taxon>Fungi</taxon>
        <taxon>Dikarya</taxon>
        <taxon>Ascomycota</taxon>
        <taxon>Pezizomycotina</taxon>
        <taxon>Dothideomycetes</taxon>
        <taxon>Pleosporomycetidae</taxon>
        <taxon>Mytilinidiales</taxon>
        <taxon>Mytilinidiaceae</taxon>
        <taxon>Lophium</taxon>
    </lineage>
</organism>
<keyword evidence="10" id="KW-1185">Reference proteome</keyword>
<dbReference type="AlphaFoldDB" id="A0A6A6QT32"/>
<dbReference type="GO" id="GO:0020037">
    <property type="term" value="F:heme binding"/>
    <property type="evidence" value="ECO:0007669"/>
    <property type="project" value="InterPro"/>
</dbReference>
<keyword evidence="4 8" id="KW-0479">Metal-binding</keyword>
<dbReference type="SUPFAM" id="SSF48264">
    <property type="entry name" value="Cytochrome P450"/>
    <property type="match status" value="1"/>
</dbReference>
<dbReference type="Pfam" id="PF00067">
    <property type="entry name" value="p450"/>
    <property type="match status" value="1"/>
</dbReference>
<name>A0A6A6QT32_9PEZI</name>
<evidence type="ECO:0000313" key="9">
    <source>
        <dbReference type="EMBL" id="KAF2495282.1"/>
    </source>
</evidence>
<dbReference type="GO" id="GO:0005506">
    <property type="term" value="F:iron ion binding"/>
    <property type="evidence" value="ECO:0007669"/>
    <property type="project" value="InterPro"/>
</dbReference>
<dbReference type="PANTHER" id="PTHR24305:SF237">
    <property type="entry name" value="CYTOCHROME P450 MONOOXYGENASE ATNE-RELATED"/>
    <property type="match status" value="1"/>
</dbReference>
<keyword evidence="7" id="KW-0503">Monooxygenase</keyword>
<dbReference type="GO" id="GO:0004497">
    <property type="term" value="F:monooxygenase activity"/>
    <property type="evidence" value="ECO:0007669"/>
    <property type="project" value="UniProtKB-KW"/>
</dbReference>
<accession>A0A6A6QT32</accession>
<keyword evidence="6 8" id="KW-0408">Iron</keyword>
<dbReference type="InterPro" id="IPR050121">
    <property type="entry name" value="Cytochrome_P450_monoxygenase"/>
</dbReference>
<dbReference type="Proteomes" id="UP000799750">
    <property type="component" value="Unassembled WGS sequence"/>
</dbReference>
<evidence type="ECO:0000256" key="8">
    <source>
        <dbReference type="PIRSR" id="PIRSR602403-1"/>
    </source>
</evidence>
<dbReference type="Gene3D" id="1.10.630.10">
    <property type="entry name" value="Cytochrome P450"/>
    <property type="match status" value="1"/>
</dbReference>
<sequence length="531" mass="59632">MFATVALLSIFYVFGVVVYRLTLHPLAKYPGPVIARTTDWFNVYHSWKGDRHVQLQQLHQKHGPVIRFGPNRISFNTPSSLHSIYGARANTRKAEFYRIWEQLFGSPSTATILHHETHAPRKRILQNAFSDSALRDMEDVVLENTRIFCKTLETPFSVSSAAEAKSEPPNEPAWNAPWNVSCLAGYLTFDIMGDVVFSKSFKMQSAEGNRSFLDLSLDALRGLNTVGYMPMLLKLKLDKILFSELNAGMERYKAYCAEESEKRVARQHEMKTRDVWTELITARDPATGEIFTTTDLQSEAAILISAASHPMRITLSATVFYLLHNPECMRAVTTEIRSKFPGVEDIRSGPALNSCHYLRACITETLRLCPSIPGGPLRTALKGGITVDGEHFPAGTELGTSTYALQHNGDYFTEPYSFIPERWILLTRDTEEKSSRYATQDSLDKARAAFCAFSVGPMACLGKNFAYHQVSLIMARMVWLFEIKLAQVVPADDSNGRIGGAKEWARAGEYAMNDKFSAEGDGPWVQVRRRT</sequence>
<evidence type="ECO:0000313" key="10">
    <source>
        <dbReference type="Proteomes" id="UP000799750"/>
    </source>
</evidence>
<dbReference type="PRINTS" id="PR00465">
    <property type="entry name" value="EP450IV"/>
</dbReference>
<comment type="similarity">
    <text evidence="2">Belongs to the cytochrome P450 family.</text>
</comment>
<dbReference type="InterPro" id="IPR001128">
    <property type="entry name" value="Cyt_P450"/>
</dbReference>
<keyword evidence="5" id="KW-0560">Oxidoreductase</keyword>
<evidence type="ECO:0000256" key="1">
    <source>
        <dbReference type="ARBA" id="ARBA00001971"/>
    </source>
</evidence>
<dbReference type="InterPro" id="IPR036396">
    <property type="entry name" value="Cyt_P450_sf"/>
</dbReference>
<evidence type="ECO:0000256" key="7">
    <source>
        <dbReference type="ARBA" id="ARBA00023033"/>
    </source>
</evidence>
<evidence type="ECO:0000256" key="3">
    <source>
        <dbReference type="ARBA" id="ARBA00022617"/>
    </source>
</evidence>
<feature type="binding site" description="axial binding residue" evidence="8">
    <location>
        <position position="460"/>
    </location>
    <ligand>
        <name>heme</name>
        <dbReference type="ChEBI" id="CHEBI:30413"/>
    </ligand>
    <ligandPart>
        <name>Fe</name>
        <dbReference type="ChEBI" id="CHEBI:18248"/>
    </ligandPart>
</feature>
<dbReference type="GO" id="GO:0016705">
    <property type="term" value="F:oxidoreductase activity, acting on paired donors, with incorporation or reduction of molecular oxygen"/>
    <property type="evidence" value="ECO:0007669"/>
    <property type="project" value="InterPro"/>
</dbReference>
<evidence type="ECO:0000256" key="6">
    <source>
        <dbReference type="ARBA" id="ARBA00023004"/>
    </source>
</evidence>
<keyword evidence="3 8" id="KW-0349">Heme</keyword>
<proteinExistence type="inferred from homology"/>
<protein>
    <submittedName>
        <fullName evidence="9">Cytochrome P450</fullName>
    </submittedName>
</protein>
<comment type="cofactor">
    <cofactor evidence="1 8">
        <name>heme</name>
        <dbReference type="ChEBI" id="CHEBI:30413"/>
    </cofactor>
</comment>
<dbReference type="CDD" id="cd11061">
    <property type="entry name" value="CYP67-like"/>
    <property type="match status" value="1"/>
</dbReference>
<dbReference type="PANTHER" id="PTHR24305">
    <property type="entry name" value="CYTOCHROME P450"/>
    <property type="match status" value="1"/>
</dbReference>
<reference evidence="9" key="1">
    <citation type="journal article" date="2020" name="Stud. Mycol.">
        <title>101 Dothideomycetes genomes: a test case for predicting lifestyles and emergence of pathogens.</title>
        <authorList>
            <person name="Haridas S."/>
            <person name="Albert R."/>
            <person name="Binder M."/>
            <person name="Bloem J."/>
            <person name="Labutti K."/>
            <person name="Salamov A."/>
            <person name="Andreopoulos B."/>
            <person name="Baker S."/>
            <person name="Barry K."/>
            <person name="Bills G."/>
            <person name="Bluhm B."/>
            <person name="Cannon C."/>
            <person name="Castanera R."/>
            <person name="Culley D."/>
            <person name="Daum C."/>
            <person name="Ezra D."/>
            <person name="Gonzalez J."/>
            <person name="Henrissat B."/>
            <person name="Kuo A."/>
            <person name="Liang C."/>
            <person name="Lipzen A."/>
            <person name="Lutzoni F."/>
            <person name="Magnuson J."/>
            <person name="Mondo S."/>
            <person name="Nolan M."/>
            <person name="Ohm R."/>
            <person name="Pangilinan J."/>
            <person name="Park H.-J."/>
            <person name="Ramirez L."/>
            <person name="Alfaro M."/>
            <person name="Sun H."/>
            <person name="Tritt A."/>
            <person name="Yoshinaga Y."/>
            <person name="Zwiers L.-H."/>
            <person name="Turgeon B."/>
            <person name="Goodwin S."/>
            <person name="Spatafora J."/>
            <person name="Crous P."/>
            <person name="Grigoriev I."/>
        </authorList>
    </citation>
    <scope>NUCLEOTIDE SEQUENCE</scope>
    <source>
        <strain evidence="9">CBS 269.34</strain>
    </source>
</reference>
<dbReference type="InterPro" id="IPR002403">
    <property type="entry name" value="Cyt_P450_E_grp-IV"/>
</dbReference>
<dbReference type="EMBL" id="MU004189">
    <property type="protein sequence ID" value="KAF2495282.1"/>
    <property type="molecule type" value="Genomic_DNA"/>
</dbReference>
<evidence type="ECO:0000256" key="4">
    <source>
        <dbReference type="ARBA" id="ARBA00022723"/>
    </source>
</evidence>
<evidence type="ECO:0000256" key="2">
    <source>
        <dbReference type="ARBA" id="ARBA00010617"/>
    </source>
</evidence>
<gene>
    <name evidence="9" type="ORF">BU16DRAFT_572684</name>
</gene>
<dbReference type="OrthoDB" id="1470350at2759"/>
<evidence type="ECO:0000256" key="5">
    <source>
        <dbReference type="ARBA" id="ARBA00023002"/>
    </source>
</evidence>